<dbReference type="EMBL" id="JBHSON010000014">
    <property type="protein sequence ID" value="MFC5746470.1"/>
    <property type="molecule type" value="Genomic_DNA"/>
</dbReference>
<dbReference type="GO" id="GO:0032259">
    <property type="term" value="P:methylation"/>
    <property type="evidence" value="ECO:0007669"/>
    <property type="project" value="UniProtKB-KW"/>
</dbReference>
<dbReference type="GO" id="GO:0008168">
    <property type="term" value="F:methyltransferase activity"/>
    <property type="evidence" value="ECO:0007669"/>
    <property type="project" value="UniProtKB-KW"/>
</dbReference>
<reference evidence="2" key="1">
    <citation type="journal article" date="2019" name="Int. J. Syst. Evol. Microbiol.">
        <title>The Global Catalogue of Microorganisms (GCM) 10K type strain sequencing project: providing services to taxonomists for standard genome sequencing and annotation.</title>
        <authorList>
            <consortium name="The Broad Institute Genomics Platform"/>
            <consortium name="The Broad Institute Genome Sequencing Center for Infectious Disease"/>
            <person name="Wu L."/>
            <person name="Ma J."/>
        </authorList>
    </citation>
    <scope>NUCLEOTIDE SEQUENCE [LARGE SCALE GENOMIC DNA]</scope>
    <source>
        <strain evidence="2">KCTC 42087</strain>
    </source>
</reference>
<evidence type="ECO:0000313" key="1">
    <source>
        <dbReference type="EMBL" id="MFC5746470.1"/>
    </source>
</evidence>
<dbReference type="Proteomes" id="UP001596074">
    <property type="component" value="Unassembled WGS sequence"/>
</dbReference>
<dbReference type="SUPFAM" id="SSF53335">
    <property type="entry name" value="S-adenosyl-L-methionine-dependent methyltransferases"/>
    <property type="match status" value="1"/>
</dbReference>
<gene>
    <name evidence="1" type="ORF">ACFPZN_12680</name>
</gene>
<name>A0ABW0ZT52_9ACTN</name>
<organism evidence="1 2">
    <name type="scientific">Actinomadura rugatobispora</name>
    <dbReference type="NCBI Taxonomy" id="1994"/>
    <lineage>
        <taxon>Bacteria</taxon>
        <taxon>Bacillati</taxon>
        <taxon>Actinomycetota</taxon>
        <taxon>Actinomycetes</taxon>
        <taxon>Streptosporangiales</taxon>
        <taxon>Thermomonosporaceae</taxon>
        <taxon>Actinomadura</taxon>
    </lineage>
</organism>
<keyword evidence="2" id="KW-1185">Reference proteome</keyword>
<keyword evidence="1" id="KW-0489">Methyltransferase</keyword>
<sequence>MTERDPHGLSGPASSRIYDFSIGGKDNYTSDREAALEAFAAFPAARHLPRENRKFMRRAVRFLLEAGVRQFIDVGCGLPGKGNVHQVAHAVDPDARVVYVDHDPVAVVHFQALLHALPTAIAVHADAREPEGILNHPEVAALIDFDRPVGVLMISVLCHLRDEEGPEAAVGAFRDAVAPGSHLALCEFTDENLTARERSVSEELTRRNGVVVTFRCRERIAGFLDGFEPVEPGLVYAPEWRPDRPYDEPTGWLLAAVARKV</sequence>
<proteinExistence type="predicted"/>
<accession>A0ABW0ZT52</accession>
<comment type="caution">
    <text evidence="1">The sequence shown here is derived from an EMBL/GenBank/DDBJ whole genome shotgun (WGS) entry which is preliminary data.</text>
</comment>
<dbReference type="InterPro" id="IPR006764">
    <property type="entry name" value="SAM_dep_MeTrfase_SAV2177_type"/>
</dbReference>
<dbReference type="RefSeq" id="WP_378282092.1">
    <property type="nucleotide sequence ID" value="NZ_JBHSON010000014.1"/>
</dbReference>
<keyword evidence="1" id="KW-0808">Transferase</keyword>
<protein>
    <submittedName>
        <fullName evidence="1">SAM-dependent methyltransferase</fullName>
        <ecNumber evidence="1">2.1.1.-</ecNumber>
    </submittedName>
</protein>
<evidence type="ECO:0000313" key="2">
    <source>
        <dbReference type="Proteomes" id="UP001596074"/>
    </source>
</evidence>
<dbReference type="EC" id="2.1.1.-" evidence="1"/>
<dbReference type="Gene3D" id="3.40.50.150">
    <property type="entry name" value="Vaccinia Virus protein VP39"/>
    <property type="match status" value="1"/>
</dbReference>
<dbReference type="Pfam" id="PF04672">
    <property type="entry name" value="Methyltransf_19"/>
    <property type="match status" value="1"/>
</dbReference>
<dbReference type="InterPro" id="IPR029063">
    <property type="entry name" value="SAM-dependent_MTases_sf"/>
</dbReference>
<dbReference type="PIRSF" id="PIRSF017393">
    <property type="entry name" value="MTase_SAV2177"/>
    <property type="match status" value="1"/>
</dbReference>